<reference evidence="1" key="1">
    <citation type="submission" date="2018-03" db="EMBL/GenBank/DDBJ databases">
        <authorList>
            <person name="Guldener U."/>
        </authorList>
    </citation>
    <scope>NUCLEOTIDE SEQUENCE</scope>
</reference>
<dbReference type="Proteomes" id="UP001187682">
    <property type="component" value="Unassembled WGS sequence"/>
</dbReference>
<proteinExistence type="predicted"/>
<comment type="caution">
    <text evidence="1">The sequence shown here is derived from an EMBL/GenBank/DDBJ whole genome shotgun (WGS) entry which is preliminary data.</text>
</comment>
<evidence type="ECO:0000313" key="2">
    <source>
        <dbReference type="Proteomes" id="UP001187682"/>
    </source>
</evidence>
<organism evidence="1 2">
    <name type="scientific">Cephalotrichum gorgonifer</name>
    <dbReference type="NCBI Taxonomy" id="2041049"/>
    <lineage>
        <taxon>Eukaryota</taxon>
        <taxon>Fungi</taxon>
        <taxon>Dikarya</taxon>
        <taxon>Ascomycota</taxon>
        <taxon>Pezizomycotina</taxon>
        <taxon>Sordariomycetes</taxon>
        <taxon>Hypocreomycetidae</taxon>
        <taxon>Microascales</taxon>
        <taxon>Microascaceae</taxon>
        <taxon>Cephalotrichum</taxon>
    </lineage>
</organism>
<protein>
    <submittedName>
        <fullName evidence="1">Uncharacterized protein</fullName>
    </submittedName>
</protein>
<accession>A0AAE8MPC7</accession>
<name>A0AAE8MPC7_9PEZI</name>
<sequence length="60" mass="6277">MKTFLAPLHTDGRRGPTIAEAAELVHRQNSLGGPLPAAKALMGNWGADSSIFGTQSGELM</sequence>
<dbReference type="AlphaFoldDB" id="A0AAE8MPC7"/>
<dbReference type="EMBL" id="ONZQ02000001">
    <property type="protein sequence ID" value="SPN97023.1"/>
    <property type="molecule type" value="Genomic_DNA"/>
</dbReference>
<evidence type="ECO:0000313" key="1">
    <source>
        <dbReference type="EMBL" id="SPN97023.1"/>
    </source>
</evidence>
<keyword evidence="2" id="KW-1185">Reference proteome</keyword>
<gene>
    <name evidence="1" type="ORF">DNG_00539</name>
</gene>